<dbReference type="PANTHER" id="PTHR10943:SF2">
    <property type="entry name" value="26S PROTEASOME NON-ATPASE REGULATORY SUBUNIT 1"/>
    <property type="match status" value="1"/>
</dbReference>
<dbReference type="PhylomeDB" id="A0A068UHG4"/>
<keyword evidence="3" id="KW-1185">Reference proteome</keyword>
<organism evidence="2 3">
    <name type="scientific">Coffea canephora</name>
    <name type="common">Robusta coffee</name>
    <dbReference type="NCBI Taxonomy" id="49390"/>
    <lineage>
        <taxon>Eukaryota</taxon>
        <taxon>Viridiplantae</taxon>
        <taxon>Streptophyta</taxon>
        <taxon>Embryophyta</taxon>
        <taxon>Tracheophyta</taxon>
        <taxon>Spermatophyta</taxon>
        <taxon>Magnoliopsida</taxon>
        <taxon>eudicotyledons</taxon>
        <taxon>Gunneridae</taxon>
        <taxon>Pentapetalae</taxon>
        <taxon>asterids</taxon>
        <taxon>lamiids</taxon>
        <taxon>Gentianales</taxon>
        <taxon>Rubiaceae</taxon>
        <taxon>Ixoroideae</taxon>
        <taxon>Gardenieae complex</taxon>
        <taxon>Bertiereae - Coffeeae clade</taxon>
        <taxon>Coffeeae</taxon>
        <taxon>Coffea</taxon>
    </lineage>
</organism>
<dbReference type="GO" id="GO:0005634">
    <property type="term" value="C:nucleus"/>
    <property type="evidence" value="ECO:0007669"/>
    <property type="project" value="TreeGrafter"/>
</dbReference>
<dbReference type="InParanoid" id="A0A068UHG4"/>
<name>A0A068UHG4_COFCA</name>
<evidence type="ECO:0000313" key="2">
    <source>
        <dbReference type="EMBL" id="CDP07644.1"/>
    </source>
</evidence>
<dbReference type="PANTHER" id="PTHR10943">
    <property type="entry name" value="26S PROTEASOME NON-ATPASE REGULATORY SUBUNIT"/>
    <property type="match status" value="1"/>
</dbReference>
<dbReference type="GO" id="GO:0008540">
    <property type="term" value="C:proteasome regulatory particle, base subcomplex"/>
    <property type="evidence" value="ECO:0007669"/>
    <property type="project" value="TreeGrafter"/>
</dbReference>
<dbReference type="OrthoDB" id="1648747at2759"/>
<reference evidence="3" key="1">
    <citation type="journal article" date="2014" name="Science">
        <title>The coffee genome provides insight into the convergent evolution of caffeine biosynthesis.</title>
        <authorList>
            <person name="Denoeud F."/>
            <person name="Carretero-Paulet L."/>
            <person name="Dereeper A."/>
            <person name="Droc G."/>
            <person name="Guyot R."/>
            <person name="Pietrella M."/>
            <person name="Zheng C."/>
            <person name="Alberti A."/>
            <person name="Anthony F."/>
            <person name="Aprea G."/>
            <person name="Aury J.M."/>
            <person name="Bento P."/>
            <person name="Bernard M."/>
            <person name="Bocs S."/>
            <person name="Campa C."/>
            <person name="Cenci A."/>
            <person name="Combes M.C."/>
            <person name="Crouzillat D."/>
            <person name="Da Silva C."/>
            <person name="Daddiego L."/>
            <person name="De Bellis F."/>
            <person name="Dussert S."/>
            <person name="Garsmeur O."/>
            <person name="Gayraud T."/>
            <person name="Guignon V."/>
            <person name="Jahn K."/>
            <person name="Jamilloux V."/>
            <person name="Joet T."/>
            <person name="Labadie K."/>
            <person name="Lan T."/>
            <person name="Leclercq J."/>
            <person name="Lepelley M."/>
            <person name="Leroy T."/>
            <person name="Li L.T."/>
            <person name="Librado P."/>
            <person name="Lopez L."/>
            <person name="Munoz A."/>
            <person name="Noel B."/>
            <person name="Pallavicini A."/>
            <person name="Perrotta G."/>
            <person name="Poncet V."/>
            <person name="Pot D."/>
            <person name="Priyono X."/>
            <person name="Rigoreau M."/>
            <person name="Rouard M."/>
            <person name="Rozas J."/>
            <person name="Tranchant-Dubreuil C."/>
            <person name="VanBuren R."/>
            <person name="Zhang Q."/>
            <person name="Andrade A.C."/>
            <person name="Argout X."/>
            <person name="Bertrand B."/>
            <person name="de Kochko A."/>
            <person name="Graziosi G."/>
            <person name="Henry R.J."/>
            <person name="Jayarama X."/>
            <person name="Ming R."/>
            <person name="Nagai C."/>
            <person name="Rounsley S."/>
            <person name="Sankoff D."/>
            <person name="Giuliano G."/>
            <person name="Albert V.A."/>
            <person name="Wincker P."/>
            <person name="Lashermes P."/>
        </authorList>
    </citation>
    <scope>NUCLEOTIDE SEQUENCE [LARGE SCALE GENOMIC DNA]</scope>
    <source>
        <strain evidence="3">cv. DH200-94</strain>
    </source>
</reference>
<dbReference type="EMBL" id="HG739111">
    <property type="protein sequence ID" value="CDP07644.1"/>
    <property type="molecule type" value="Genomic_DNA"/>
</dbReference>
<dbReference type="Proteomes" id="UP000295252">
    <property type="component" value="Chromosome IV"/>
</dbReference>
<gene>
    <name evidence="2" type="ORF">GSCOC_T00024964001</name>
</gene>
<dbReference type="GO" id="GO:0043161">
    <property type="term" value="P:proteasome-mediated ubiquitin-dependent protein catabolic process"/>
    <property type="evidence" value="ECO:0007669"/>
    <property type="project" value="TreeGrafter"/>
</dbReference>
<dbReference type="InterPro" id="IPR011989">
    <property type="entry name" value="ARM-like"/>
</dbReference>
<dbReference type="AlphaFoldDB" id="A0A068UHG4"/>
<dbReference type="STRING" id="49390.A0A068UHG4"/>
<sequence length="121" mass="13209">MYAFALAYSRTANNKAIRQLLHFAASELSDNVRHTAVLALGFTSPNNFSYDTPQIVSLLSESYNPHVHQSPVLMFGISCAGTGLSEAISLLEPLTSDVPVIPLLMHSDSWCCRKEIRTGAL</sequence>
<proteinExistence type="predicted"/>
<accession>A0A068UHG4</accession>
<protein>
    <recommendedName>
        <fullName evidence="4">Clathrin/coatomer adaptor adaptin-like N-terminal domain-containing protein</fullName>
    </recommendedName>
</protein>
<evidence type="ECO:0008006" key="4">
    <source>
        <dbReference type="Google" id="ProtNLM"/>
    </source>
</evidence>
<dbReference type="GO" id="GO:0034515">
    <property type="term" value="C:proteasome storage granule"/>
    <property type="evidence" value="ECO:0007669"/>
    <property type="project" value="TreeGrafter"/>
</dbReference>
<dbReference type="Gene3D" id="1.25.10.10">
    <property type="entry name" value="Leucine-rich Repeat Variant"/>
    <property type="match status" value="1"/>
</dbReference>
<dbReference type="Gramene" id="CDP07644">
    <property type="protein sequence ID" value="CDP07644"/>
    <property type="gene ID" value="GSCOC_T00024964001"/>
</dbReference>
<evidence type="ECO:0000313" key="3">
    <source>
        <dbReference type="Proteomes" id="UP000295252"/>
    </source>
</evidence>
<evidence type="ECO:0000256" key="1">
    <source>
        <dbReference type="ARBA" id="ARBA00022737"/>
    </source>
</evidence>
<keyword evidence="1" id="KW-0677">Repeat</keyword>